<dbReference type="EMBL" id="BAABHX010000003">
    <property type="protein sequence ID" value="GAA5092010.1"/>
    <property type="molecule type" value="Genomic_DNA"/>
</dbReference>
<comment type="caution">
    <text evidence="2">The sequence shown here is derived from an EMBL/GenBank/DDBJ whole genome shotgun (WGS) entry which is preliminary data.</text>
</comment>
<evidence type="ECO:0008006" key="4">
    <source>
        <dbReference type="Google" id="ProtNLM"/>
    </source>
</evidence>
<name>A0ABP9M7L4_9FLAO</name>
<protein>
    <recommendedName>
        <fullName evidence="4">TPM domain-containing protein</fullName>
    </recommendedName>
</protein>
<evidence type="ECO:0000256" key="1">
    <source>
        <dbReference type="SAM" id="SignalP"/>
    </source>
</evidence>
<reference evidence="3" key="1">
    <citation type="journal article" date="2019" name="Int. J. Syst. Evol. Microbiol.">
        <title>The Global Catalogue of Microorganisms (GCM) 10K type strain sequencing project: providing services to taxonomists for standard genome sequencing and annotation.</title>
        <authorList>
            <consortium name="The Broad Institute Genomics Platform"/>
            <consortium name="The Broad Institute Genome Sequencing Center for Infectious Disease"/>
            <person name="Wu L."/>
            <person name="Ma J."/>
        </authorList>
    </citation>
    <scope>NUCLEOTIDE SEQUENCE [LARGE SCALE GENOMIC DNA]</scope>
    <source>
        <strain evidence="3">JCM 18019</strain>
    </source>
</reference>
<sequence>MKTRFILLISLFFFSFGNAQLTKENKEKLLKDLVTVTPQKFSFKQINLLSNKTDKSVQILITADSDKDYISRDNFLSTVDSIVFMIISGMYTTEELSKYDIKDIDDLIGSPDVMIKILMTKDGVQILVTNSGETNKETLSWDELI</sequence>
<organism evidence="2 3">
    <name type="scientific">Chryseobacterium ginsengisoli</name>
    <dbReference type="NCBI Taxonomy" id="363853"/>
    <lineage>
        <taxon>Bacteria</taxon>
        <taxon>Pseudomonadati</taxon>
        <taxon>Bacteroidota</taxon>
        <taxon>Flavobacteriia</taxon>
        <taxon>Flavobacteriales</taxon>
        <taxon>Weeksellaceae</taxon>
        <taxon>Chryseobacterium group</taxon>
        <taxon>Chryseobacterium</taxon>
    </lineage>
</organism>
<dbReference type="Proteomes" id="UP001500353">
    <property type="component" value="Unassembled WGS sequence"/>
</dbReference>
<dbReference type="RefSeq" id="WP_345203228.1">
    <property type="nucleotide sequence ID" value="NZ_BAABHX010000003.1"/>
</dbReference>
<feature type="signal peptide" evidence="1">
    <location>
        <begin position="1"/>
        <end position="19"/>
    </location>
</feature>
<keyword evidence="1" id="KW-0732">Signal</keyword>
<gene>
    <name evidence="2" type="ORF">GCM10023210_20320</name>
</gene>
<proteinExistence type="predicted"/>
<evidence type="ECO:0000313" key="2">
    <source>
        <dbReference type="EMBL" id="GAA5092010.1"/>
    </source>
</evidence>
<evidence type="ECO:0000313" key="3">
    <source>
        <dbReference type="Proteomes" id="UP001500353"/>
    </source>
</evidence>
<accession>A0ABP9M7L4</accession>
<feature type="chain" id="PRO_5046734852" description="TPM domain-containing protein" evidence="1">
    <location>
        <begin position="20"/>
        <end position="145"/>
    </location>
</feature>
<keyword evidence="3" id="KW-1185">Reference proteome</keyword>